<evidence type="ECO:0000313" key="2">
    <source>
        <dbReference type="EMBL" id="GFP82361.1"/>
    </source>
</evidence>
<gene>
    <name evidence="2" type="ORF">PHJA_000379200</name>
</gene>
<accession>A0A830BJV0</accession>
<evidence type="ECO:0000313" key="3">
    <source>
        <dbReference type="Proteomes" id="UP000653305"/>
    </source>
</evidence>
<dbReference type="Proteomes" id="UP000653305">
    <property type="component" value="Unassembled WGS sequence"/>
</dbReference>
<protein>
    <submittedName>
        <fullName evidence="2">Uncharacterized protein</fullName>
    </submittedName>
</protein>
<dbReference type="EMBL" id="BMAC01000041">
    <property type="protein sequence ID" value="GFP82361.1"/>
    <property type="molecule type" value="Genomic_DNA"/>
</dbReference>
<sequence length="262" mass="28895">MGDALWGYEENHDMEQLGQKLLLTTLELEKLKSEATEEMKKNKEYITHLLHLLKYALQERDEAKNHLHNLLNKNNISFSLIKANSSVTESNSLSETYNYHSPVDSLFDAGVSSSEILNNQLDPVLLLPKIDQGSLIIDNLAKGRVLPQKGRLLQAVLQAGPLLQTLLVAGPLPRWRNPPQFQPFQIPPLSIRGCEVEALSQRTVPIVGPRSLGSQAFAQVSCGQAQVQPSPMFSIGSMASRTPSGMSTGVGYAPLAKRQRFS</sequence>
<evidence type="ECO:0000256" key="1">
    <source>
        <dbReference type="SAM" id="Coils"/>
    </source>
</evidence>
<organism evidence="2 3">
    <name type="scientific">Phtheirospermum japonicum</name>
    <dbReference type="NCBI Taxonomy" id="374723"/>
    <lineage>
        <taxon>Eukaryota</taxon>
        <taxon>Viridiplantae</taxon>
        <taxon>Streptophyta</taxon>
        <taxon>Embryophyta</taxon>
        <taxon>Tracheophyta</taxon>
        <taxon>Spermatophyta</taxon>
        <taxon>Magnoliopsida</taxon>
        <taxon>eudicotyledons</taxon>
        <taxon>Gunneridae</taxon>
        <taxon>Pentapetalae</taxon>
        <taxon>asterids</taxon>
        <taxon>lamiids</taxon>
        <taxon>Lamiales</taxon>
        <taxon>Orobanchaceae</taxon>
        <taxon>Orobanchaceae incertae sedis</taxon>
        <taxon>Phtheirospermum</taxon>
    </lineage>
</organism>
<dbReference type="AlphaFoldDB" id="A0A830BJV0"/>
<feature type="coiled-coil region" evidence="1">
    <location>
        <begin position="14"/>
        <end position="73"/>
    </location>
</feature>
<dbReference type="InterPro" id="IPR012862">
    <property type="entry name" value="DUF1635"/>
</dbReference>
<reference evidence="2" key="1">
    <citation type="submission" date="2020-07" db="EMBL/GenBank/DDBJ databases">
        <title>Ethylene signaling mediates host invasion by parasitic plants.</title>
        <authorList>
            <person name="Yoshida S."/>
        </authorList>
    </citation>
    <scope>NUCLEOTIDE SEQUENCE</scope>
    <source>
        <strain evidence="2">Okayama</strain>
    </source>
</reference>
<keyword evidence="3" id="KW-1185">Reference proteome</keyword>
<comment type="caution">
    <text evidence="2">The sequence shown here is derived from an EMBL/GenBank/DDBJ whole genome shotgun (WGS) entry which is preliminary data.</text>
</comment>
<dbReference type="Pfam" id="PF07795">
    <property type="entry name" value="DUF1635"/>
    <property type="match status" value="1"/>
</dbReference>
<dbReference type="PANTHER" id="PTHR33431:SF12">
    <property type="entry name" value="HIGH MOBILITY GROUP BOX PROTEIN, PUTATIVE (DUF1635)-RELATED"/>
    <property type="match status" value="1"/>
</dbReference>
<proteinExistence type="predicted"/>
<dbReference type="PANTHER" id="PTHR33431">
    <property type="entry name" value="ENABLED-LIKE PROTEIN (DUF1635)"/>
    <property type="match status" value="1"/>
</dbReference>
<name>A0A830BJV0_9LAMI</name>
<dbReference type="OrthoDB" id="778241at2759"/>
<keyword evidence="1" id="KW-0175">Coiled coil</keyword>